<evidence type="ECO:0000256" key="1">
    <source>
        <dbReference type="ARBA" id="ARBA00022692"/>
    </source>
</evidence>
<dbReference type="CDD" id="cd17477">
    <property type="entry name" value="MFS_YcaD_like"/>
    <property type="match status" value="1"/>
</dbReference>
<keyword evidence="2 4" id="KW-1133">Transmembrane helix</keyword>
<dbReference type="Gene3D" id="1.20.1250.20">
    <property type="entry name" value="MFS general substrate transporter like domains"/>
    <property type="match status" value="1"/>
</dbReference>
<evidence type="ECO:0000313" key="7">
    <source>
        <dbReference type="Proteomes" id="UP000326202"/>
    </source>
</evidence>
<protein>
    <submittedName>
        <fullName evidence="6">MFS transporter</fullName>
    </submittedName>
</protein>
<keyword evidence="3 4" id="KW-0472">Membrane</keyword>
<feature type="transmembrane region" description="Helical" evidence="4">
    <location>
        <begin position="112"/>
        <end position="134"/>
    </location>
</feature>
<dbReference type="PROSITE" id="PS50850">
    <property type="entry name" value="MFS"/>
    <property type="match status" value="1"/>
</dbReference>
<dbReference type="AlphaFoldDB" id="A0A5J6MQL6"/>
<proteinExistence type="predicted"/>
<evidence type="ECO:0000256" key="4">
    <source>
        <dbReference type="SAM" id="Phobius"/>
    </source>
</evidence>
<feature type="transmembrane region" description="Helical" evidence="4">
    <location>
        <begin position="283"/>
        <end position="302"/>
    </location>
</feature>
<name>A0A5J6MQL6_9PROT</name>
<dbReference type="KEGG" id="htq:FRZ44_52870"/>
<feature type="transmembrane region" description="Helical" evidence="4">
    <location>
        <begin position="146"/>
        <end position="168"/>
    </location>
</feature>
<feature type="transmembrane region" description="Helical" evidence="4">
    <location>
        <begin position="308"/>
        <end position="329"/>
    </location>
</feature>
<dbReference type="RefSeq" id="WP_151179984.1">
    <property type="nucleotide sequence ID" value="NZ_CP042906.1"/>
</dbReference>
<dbReference type="OrthoDB" id="9810614at2"/>
<feature type="domain" description="Major facilitator superfamily (MFS) profile" evidence="5">
    <location>
        <begin position="22"/>
        <end position="392"/>
    </location>
</feature>
<feature type="transmembrane region" description="Helical" evidence="4">
    <location>
        <begin position="88"/>
        <end position="106"/>
    </location>
</feature>
<feature type="transmembrane region" description="Helical" evidence="4">
    <location>
        <begin position="341"/>
        <end position="364"/>
    </location>
</feature>
<feature type="transmembrane region" description="Helical" evidence="4">
    <location>
        <begin position="174"/>
        <end position="197"/>
    </location>
</feature>
<sequence length="392" mass="41315">MTDGSATVLPVPLLRPGERRISLIAILASAFASTVTFAMSTPLLSMRLEAQGVSGSIIGLNTAVEAAAILFFTLATPTLARRLGAANALYLGVAIMTAAIALLPVWNSIEGWFVLRFVMGAGIAIHWVIGEVWLNTVADDSTRGRVVGLYVTTMSAAYCLGFPVLMITGTEGYLPFYLITGTVAASALPLIFARRLIPSLPSEAAAHYATLLRRQPTLMAAAVLNGVLINSVLAFFPIFSDRMGVGERAGFGMLFAVALGNVLLQLPIGMMADRHDGRDGRKLLIFLAITSAVGFLLLPLVLDSLAAWPLLTIWGGSFGGLYTVGLAMVGRRFGPGDLAAANALFAFTYETGTLVGPVFVGTSLDLWNPYGFLAAGGGACLLFLLIALTRRV</sequence>
<feature type="transmembrane region" description="Helical" evidence="4">
    <location>
        <begin position="21"/>
        <end position="44"/>
    </location>
</feature>
<dbReference type="GO" id="GO:0005886">
    <property type="term" value="C:plasma membrane"/>
    <property type="evidence" value="ECO:0007669"/>
    <property type="project" value="TreeGrafter"/>
</dbReference>
<organism evidence="6 7">
    <name type="scientific">Hypericibacter terrae</name>
    <dbReference type="NCBI Taxonomy" id="2602015"/>
    <lineage>
        <taxon>Bacteria</taxon>
        <taxon>Pseudomonadati</taxon>
        <taxon>Pseudomonadota</taxon>
        <taxon>Alphaproteobacteria</taxon>
        <taxon>Rhodospirillales</taxon>
        <taxon>Dongiaceae</taxon>
        <taxon>Hypericibacter</taxon>
    </lineage>
</organism>
<feature type="transmembrane region" description="Helical" evidence="4">
    <location>
        <begin position="56"/>
        <end position="76"/>
    </location>
</feature>
<dbReference type="GO" id="GO:0022857">
    <property type="term" value="F:transmembrane transporter activity"/>
    <property type="evidence" value="ECO:0007669"/>
    <property type="project" value="InterPro"/>
</dbReference>
<dbReference type="InterPro" id="IPR036259">
    <property type="entry name" value="MFS_trans_sf"/>
</dbReference>
<feature type="transmembrane region" description="Helical" evidence="4">
    <location>
        <begin position="251"/>
        <end position="271"/>
    </location>
</feature>
<reference evidence="6 7" key="1">
    <citation type="submission" date="2019-08" db="EMBL/GenBank/DDBJ databases">
        <title>Hyperibacter terrae gen. nov., sp. nov. and Hyperibacter viscosus sp. nov., two new members in the family Rhodospirillaceae isolated from the rhizosphere of Hypericum perforatum.</title>
        <authorList>
            <person name="Noviana Z."/>
        </authorList>
    </citation>
    <scope>NUCLEOTIDE SEQUENCE [LARGE SCALE GENOMIC DNA]</scope>
    <source>
        <strain evidence="6 7">R5913</strain>
    </source>
</reference>
<keyword evidence="7" id="KW-1185">Reference proteome</keyword>
<feature type="transmembrane region" description="Helical" evidence="4">
    <location>
        <begin position="370"/>
        <end position="388"/>
    </location>
</feature>
<dbReference type="PANTHER" id="PTHR23521">
    <property type="entry name" value="TRANSPORTER MFS SUPERFAMILY"/>
    <property type="match status" value="1"/>
</dbReference>
<dbReference type="InterPro" id="IPR020846">
    <property type="entry name" value="MFS_dom"/>
</dbReference>
<dbReference type="InterPro" id="IPR011701">
    <property type="entry name" value="MFS"/>
</dbReference>
<accession>A0A5J6MQL6</accession>
<evidence type="ECO:0000256" key="2">
    <source>
        <dbReference type="ARBA" id="ARBA00022989"/>
    </source>
</evidence>
<dbReference type="PANTHER" id="PTHR23521:SF3">
    <property type="entry name" value="MFS TRANSPORTER"/>
    <property type="match status" value="1"/>
</dbReference>
<feature type="transmembrane region" description="Helical" evidence="4">
    <location>
        <begin position="218"/>
        <end position="239"/>
    </location>
</feature>
<dbReference type="EMBL" id="CP042906">
    <property type="protein sequence ID" value="QEX19972.1"/>
    <property type="molecule type" value="Genomic_DNA"/>
</dbReference>
<dbReference type="Pfam" id="PF07690">
    <property type="entry name" value="MFS_1"/>
    <property type="match status" value="1"/>
</dbReference>
<dbReference type="SUPFAM" id="SSF103473">
    <property type="entry name" value="MFS general substrate transporter"/>
    <property type="match status" value="1"/>
</dbReference>
<evidence type="ECO:0000256" key="3">
    <source>
        <dbReference type="ARBA" id="ARBA00023136"/>
    </source>
</evidence>
<evidence type="ECO:0000259" key="5">
    <source>
        <dbReference type="PROSITE" id="PS50850"/>
    </source>
</evidence>
<gene>
    <name evidence="6" type="ORF">FRZ44_52870</name>
</gene>
<keyword evidence="1 4" id="KW-0812">Transmembrane</keyword>
<dbReference type="InterPro" id="IPR047200">
    <property type="entry name" value="MFS_YcaD-like"/>
</dbReference>
<dbReference type="Proteomes" id="UP000326202">
    <property type="component" value="Chromosome"/>
</dbReference>
<evidence type="ECO:0000313" key="6">
    <source>
        <dbReference type="EMBL" id="QEX19972.1"/>
    </source>
</evidence>